<dbReference type="InterPro" id="IPR008551">
    <property type="entry name" value="TANGO2"/>
</dbReference>
<organism evidence="1 2">
    <name type="scientific">Leucobacter chromiireducens subsp. chromiireducens</name>
    <dbReference type="NCBI Taxonomy" id="660067"/>
    <lineage>
        <taxon>Bacteria</taxon>
        <taxon>Bacillati</taxon>
        <taxon>Actinomycetota</taxon>
        <taxon>Actinomycetes</taxon>
        <taxon>Micrococcales</taxon>
        <taxon>Microbacteriaceae</taxon>
        <taxon>Leucobacter</taxon>
    </lineage>
</organism>
<reference evidence="1 2" key="1">
    <citation type="submission" date="2018-09" db="EMBL/GenBank/DDBJ databases">
        <title>Comparative genomics of Leucobacter spp.</title>
        <authorList>
            <person name="Reis A.C."/>
            <person name="Kolvenbach B.A."/>
            <person name="Corvini P.F.X."/>
            <person name="Nunes O.C."/>
        </authorList>
    </citation>
    <scope>NUCLEOTIDE SEQUENCE [LARGE SCALE GENOMIC DNA]</scope>
    <source>
        <strain evidence="1 2">L-1</strain>
    </source>
</reference>
<accession>A0ABS1SMJ6</accession>
<proteinExistence type="predicted"/>
<evidence type="ECO:0000313" key="1">
    <source>
        <dbReference type="EMBL" id="MBL3689392.1"/>
    </source>
</evidence>
<protein>
    <recommendedName>
        <fullName evidence="3">Transport and Golgi organization protein 2</fullName>
    </recommendedName>
</protein>
<sequence>MCTVVIDVPANPNGEVRLLAIRDEDPARAWDPPGLWWPDTFPGVRGVRDRRAGGAWLAAEPESGRLAVLLNRAAEVPEPASGFSSRGALPLAAARGELPTTSPTTPAFTLVTIEPGGSEVISWDGSALRREPLLPGVHMVDHFEVDDPGSPRIARWLPEFQRAAEGASPESWRDRWHTVLAHSATLGPHDDRAIIRDNTPHGYPTQSLLVCDAAVGGTGTAPELSLRWSALAEPGRWAEPKWTTTLPAPATP</sequence>
<dbReference type="EMBL" id="QYAD01000001">
    <property type="protein sequence ID" value="MBL3689392.1"/>
    <property type="molecule type" value="Genomic_DNA"/>
</dbReference>
<evidence type="ECO:0008006" key="3">
    <source>
        <dbReference type="Google" id="ProtNLM"/>
    </source>
</evidence>
<dbReference type="RefSeq" id="WP_202381322.1">
    <property type="nucleotide sequence ID" value="NZ_BAAAMA010000004.1"/>
</dbReference>
<evidence type="ECO:0000313" key="2">
    <source>
        <dbReference type="Proteomes" id="UP001646141"/>
    </source>
</evidence>
<dbReference type="Pfam" id="PF05742">
    <property type="entry name" value="TANGO2"/>
    <property type="match status" value="1"/>
</dbReference>
<gene>
    <name evidence="1" type="ORF">D3226_05375</name>
</gene>
<comment type="caution">
    <text evidence="1">The sequence shown here is derived from an EMBL/GenBank/DDBJ whole genome shotgun (WGS) entry which is preliminary data.</text>
</comment>
<name>A0ABS1SMJ6_9MICO</name>
<dbReference type="Proteomes" id="UP001646141">
    <property type="component" value="Unassembled WGS sequence"/>
</dbReference>
<keyword evidence="2" id="KW-1185">Reference proteome</keyword>